<reference evidence="1" key="2">
    <citation type="submission" date="2012-06" db="EMBL/GenBank/DDBJ databases">
        <authorList>
            <person name="Yu Y."/>
            <person name="Currie J."/>
            <person name="Lomeli R."/>
            <person name="Angelova A."/>
            <person name="Collura K."/>
            <person name="Wissotski M."/>
            <person name="Campos D."/>
            <person name="Kudrna D."/>
            <person name="Golser W."/>
            <person name="Ashely E."/>
            <person name="Descour A."/>
            <person name="Fernandes J."/>
            <person name="Soderlund C."/>
            <person name="Walbot V."/>
        </authorList>
    </citation>
    <scope>NUCLEOTIDE SEQUENCE</scope>
    <source>
        <strain evidence="1">B73</strain>
    </source>
</reference>
<organism evidence="1">
    <name type="scientific">Zea mays</name>
    <name type="common">Maize</name>
    <dbReference type="NCBI Taxonomy" id="4577"/>
    <lineage>
        <taxon>Eukaryota</taxon>
        <taxon>Viridiplantae</taxon>
        <taxon>Streptophyta</taxon>
        <taxon>Embryophyta</taxon>
        <taxon>Tracheophyta</taxon>
        <taxon>Spermatophyta</taxon>
        <taxon>Magnoliopsida</taxon>
        <taxon>Liliopsida</taxon>
        <taxon>Poales</taxon>
        <taxon>Poaceae</taxon>
        <taxon>PACMAD clade</taxon>
        <taxon>Panicoideae</taxon>
        <taxon>Andropogonodae</taxon>
        <taxon>Andropogoneae</taxon>
        <taxon>Tripsacinae</taxon>
        <taxon>Zea</taxon>
    </lineage>
</organism>
<name>C4IZ23_MAIZE</name>
<reference evidence="1" key="1">
    <citation type="journal article" date="2009" name="PLoS Genet.">
        <title>Sequencing, mapping, and analysis of 27,455 maize full-length cDNAs.</title>
        <authorList>
            <person name="Soderlund C."/>
            <person name="Descour A."/>
            <person name="Kudrna D."/>
            <person name="Bomhoff M."/>
            <person name="Boyd L."/>
            <person name="Currie J."/>
            <person name="Angelova A."/>
            <person name="Collura K."/>
            <person name="Wissotski M."/>
            <person name="Ashley E."/>
            <person name="Morrow D."/>
            <person name="Fernandes J."/>
            <person name="Walbot V."/>
            <person name="Yu Y."/>
        </authorList>
    </citation>
    <scope>NUCLEOTIDE SEQUENCE</scope>
    <source>
        <strain evidence="1">B73</strain>
    </source>
</reference>
<accession>C4IZ23</accession>
<dbReference type="EMBL" id="BT083820">
    <property type="protein sequence ID" value="ACR34173.1"/>
    <property type="molecule type" value="mRNA"/>
</dbReference>
<proteinExistence type="evidence at transcript level"/>
<dbReference type="EMBL" id="BT086416">
    <property type="protein sequence ID" value="ACR36769.1"/>
    <property type="molecule type" value="mRNA"/>
</dbReference>
<dbReference type="AlphaFoldDB" id="C4IZ23"/>
<protein>
    <submittedName>
        <fullName evidence="1">Uncharacterized protein</fullName>
    </submittedName>
</protein>
<sequence length="197" mass="20142">MYVCMCPRGHTYAPDRTLSVSLQTHDDEPDTQQYHTIHTLQAALDQAACRPNASSSDVAVAGALGRHGGAVAVAIGAVVVDGVAAPDLGQAAVLRGVEVPELRLVPPARALGGAEARLRGGLAAVDVEAAVGGDEGRVGPVRLLAPAAGRPVVGVPQAGVELHRLAERVPHAQVGARVLEHPDRHVVHEEPGGAAGR</sequence>
<evidence type="ECO:0000313" key="1">
    <source>
        <dbReference type="EMBL" id="ACR34173.1"/>
    </source>
</evidence>